<sequence>MLLSLLLPLASAEISKRHNSRNPNQHKSHSTYKHSSIQDSYNLQYTQNGVFDSIPQEIRPTEDTLLAKTFAVGTQNYKCIASRWELESVDANLSKDRHTLENVQVSYYFLPTKDPDGGQPTWMYLNDYSTFTGKPVAKSVVDPNSIPWVLISRTSGSTSGVMSKVSSVLRVHTQGGNPPASGCQEGQSSRVGFTAEYWFFTK</sequence>
<dbReference type="AlphaFoldDB" id="A0AAD5Y8I9"/>
<evidence type="ECO:0000313" key="2">
    <source>
        <dbReference type="Proteomes" id="UP001210925"/>
    </source>
</evidence>
<dbReference type="EMBL" id="JADGKB010000035">
    <property type="protein sequence ID" value="KAJ3257725.1"/>
    <property type="molecule type" value="Genomic_DNA"/>
</dbReference>
<evidence type="ECO:0008006" key="3">
    <source>
        <dbReference type="Google" id="ProtNLM"/>
    </source>
</evidence>
<dbReference type="InterPro" id="IPR021851">
    <property type="entry name" value="DUF3455"/>
</dbReference>
<dbReference type="PANTHER" id="PTHR35567">
    <property type="entry name" value="MALATE DEHYDROGENASE (AFU_ORTHOLOGUE AFUA_2G13800)"/>
    <property type="match status" value="1"/>
</dbReference>
<dbReference type="Pfam" id="PF11937">
    <property type="entry name" value="DUF3455"/>
    <property type="match status" value="1"/>
</dbReference>
<protein>
    <recommendedName>
        <fullName evidence="3">Malate dehydrogenase</fullName>
    </recommendedName>
</protein>
<accession>A0AAD5Y8I9</accession>
<name>A0AAD5Y8I9_9FUNG</name>
<keyword evidence="2" id="KW-1185">Reference proteome</keyword>
<reference evidence="1" key="1">
    <citation type="submission" date="2020-05" db="EMBL/GenBank/DDBJ databases">
        <title>Phylogenomic resolution of chytrid fungi.</title>
        <authorList>
            <person name="Stajich J.E."/>
            <person name="Amses K."/>
            <person name="Simmons R."/>
            <person name="Seto K."/>
            <person name="Myers J."/>
            <person name="Bonds A."/>
            <person name="Quandt C.A."/>
            <person name="Barry K."/>
            <person name="Liu P."/>
            <person name="Grigoriev I."/>
            <person name="Longcore J.E."/>
            <person name="James T.Y."/>
        </authorList>
    </citation>
    <scope>NUCLEOTIDE SEQUENCE</scope>
    <source>
        <strain evidence="1">PLAUS21</strain>
    </source>
</reference>
<evidence type="ECO:0000313" key="1">
    <source>
        <dbReference type="EMBL" id="KAJ3257725.1"/>
    </source>
</evidence>
<dbReference type="PANTHER" id="PTHR35567:SF1">
    <property type="entry name" value="CONSERVED FUNGAL PROTEIN (AFU_ORTHOLOGUE AFUA_1G14230)"/>
    <property type="match status" value="1"/>
</dbReference>
<proteinExistence type="predicted"/>
<organism evidence="1 2">
    <name type="scientific">Boothiomyces macroporosus</name>
    <dbReference type="NCBI Taxonomy" id="261099"/>
    <lineage>
        <taxon>Eukaryota</taxon>
        <taxon>Fungi</taxon>
        <taxon>Fungi incertae sedis</taxon>
        <taxon>Chytridiomycota</taxon>
        <taxon>Chytridiomycota incertae sedis</taxon>
        <taxon>Chytridiomycetes</taxon>
        <taxon>Rhizophydiales</taxon>
        <taxon>Terramycetaceae</taxon>
        <taxon>Boothiomyces</taxon>
    </lineage>
</organism>
<dbReference type="Proteomes" id="UP001210925">
    <property type="component" value="Unassembled WGS sequence"/>
</dbReference>
<gene>
    <name evidence="1" type="ORF">HK103_004352</name>
</gene>
<comment type="caution">
    <text evidence="1">The sequence shown here is derived from an EMBL/GenBank/DDBJ whole genome shotgun (WGS) entry which is preliminary data.</text>
</comment>